<accession>A0A7Z0VJY4</accession>
<feature type="domain" description="Acetyl xylan esterase" evidence="2">
    <location>
        <begin position="4"/>
        <end position="279"/>
    </location>
</feature>
<feature type="binding site" evidence="1">
    <location>
        <position position="84"/>
    </location>
    <ligand>
        <name>substrate</name>
    </ligand>
</feature>
<dbReference type="PANTHER" id="PTHR40111">
    <property type="entry name" value="CEPHALOSPORIN-C DEACETYLASE"/>
    <property type="match status" value="1"/>
</dbReference>
<dbReference type="OrthoDB" id="9770528at2"/>
<comment type="caution">
    <text evidence="3">The sequence shown here is derived from an EMBL/GenBank/DDBJ whole genome shotgun (WGS) entry which is preliminary data.</text>
</comment>
<dbReference type="RefSeq" id="WP_069125968.1">
    <property type="nucleotide sequence ID" value="NZ_MARB01000015.1"/>
</dbReference>
<name>A0A7Z0VJY4_9GAMM</name>
<evidence type="ECO:0000259" key="2">
    <source>
        <dbReference type="Pfam" id="PF05448"/>
    </source>
</evidence>
<dbReference type="Gene3D" id="3.40.50.1820">
    <property type="entry name" value="alpha/beta hydrolase"/>
    <property type="match status" value="1"/>
</dbReference>
<evidence type="ECO:0000313" key="3">
    <source>
        <dbReference type="EMBL" id="ODJ87003.1"/>
    </source>
</evidence>
<dbReference type="GO" id="GO:0047739">
    <property type="term" value="F:cephalosporin-C deacetylase activity"/>
    <property type="evidence" value="ECO:0007669"/>
    <property type="project" value="UniProtKB-EC"/>
</dbReference>
<dbReference type="EMBL" id="MARB01000015">
    <property type="protein sequence ID" value="ODJ87003.1"/>
    <property type="molecule type" value="Genomic_DNA"/>
</dbReference>
<keyword evidence="3" id="KW-0378">Hydrolase</keyword>
<dbReference type="PANTHER" id="PTHR40111:SF1">
    <property type="entry name" value="CEPHALOSPORIN-C DEACETYLASE"/>
    <property type="match status" value="1"/>
</dbReference>
<gene>
    <name evidence="3" type="primary">axeA</name>
    <name evidence="3" type="ORF">CODIS_27520</name>
</gene>
<dbReference type="Proteomes" id="UP000094769">
    <property type="component" value="Unassembled WGS sequence"/>
</dbReference>
<proteinExistence type="predicted"/>
<organism evidence="3 4">
    <name type="scientific">Candidatus Thiodiazotropha endolucinida</name>
    <dbReference type="NCBI Taxonomy" id="1655433"/>
    <lineage>
        <taxon>Bacteria</taxon>
        <taxon>Pseudomonadati</taxon>
        <taxon>Pseudomonadota</taxon>
        <taxon>Gammaproteobacteria</taxon>
        <taxon>Chromatiales</taxon>
        <taxon>Sedimenticolaceae</taxon>
        <taxon>Candidatus Thiodiazotropha</taxon>
    </lineage>
</organism>
<dbReference type="AlphaFoldDB" id="A0A7Z0VJY4"/>
<dbReference type="Pfam" id="PF05448">
    <property type="entry name" value="AXE1"/>
    <property type="match status" value="1"/>
</dbReference>
<protein>
    <submittedName>
        <fullName evidence="3">Cephalosporin-C deacetylase</fullName>
        <ecNumber evidence="3">3.1.1.41</ecNumber>
    </submittedName>
</protein>
<reference evidence="3 4" key="1">
    <citation type="submission" date="2016-06" db="EMBL/GenBank/DDBJ databases">
        <title>Genome sequence of endosymbiont of Candidatus Endolucinida thiodiazotropha.</title>
        <authorList>
            <person name="Poehlein A."/>
            <person name="Koenig S."/>
            <person name="Heiden S.E."/>
            <person name="Thuermer A."/>
            <person name="Voget S."/>
            <person name="Daniel R."/>
            <person name="Markert S."/>
            <person name="Gros O."/>
            <person name="Schweder T."/>
        </authorList>
    </citation>
    <scope>NUCLEOTIDE SEQUENCE [LARGE SCALE GENOMIC DNA]</scope>
    <source>
        <strain evidence="3 4">COS</strain>
    </source>
</reference>
<dbReference type="InterPro" id="IPR039069">
    <property type="entry name" value="CE7"/>
</dbReference>
<dbReference type="SUPFAM" id="SSF53474">
    <property type="entry name" value="alpha/beta-Hydrolases"/>
    <property type="match status" value="1"/>
</dbReference>
<evidence type="ECO:0000313" key="4">
    <source>
        <dbReference type="Proteomes" id="UP000094769"/>
    </source>
</evidence>
<dbReference type="GO" id="GO:0005976">
    <property type="term" value="P:polysaccharide metabolic process"/>
    <property type="evidence" value="ECO:0007669"/>
    <property type="project" value="TreeGrafter"/>
</dbReference>
<keyword evidence="4" id="KW-1185">Reference proteome</keyword>
<dbReference type="InterPro" id="IPR008391">
    <property type="entry name" value="AXE1_dom"/>
</dbReference>
<evidence type="ECO:0000256" key="1">
    <source>
        <dbReference type="PIRSR" id="PIRSR639069-2"/>
    </source>
</evidence>
<dbReference type="InterPro" id="IPR029058">
    <property type="entry name" value="AB_hydrolase_fold"/>
</dbReference>
<dbReference type="EC" id="3.1.1.41" evidence="3"/>
<sequence>MRRQFKPEHTKPRDFDLFWQETLSKLEKVDPDPIIAGVEHSPNHPELVLEYVEFVSLDDVRITGLLTHWKDDLPRPLVVYSHGYGSQCMPQWSWVSFGLNCFGVDIRGFGRSHDALREYSHWGWVLTGIQAPETSVIRGAVCDYIQGARVAEQLLPNPTTHHTYQGVSFAGALALKSASVLGSPDLLAVGVPTFGWTEGRYIFVKSGSGAQINHYLANHPERLDDVMLVMRYFDPVNFADGVHCPALIGLGLKDDVVPAKTVYAIANHLVGKKEIMEFPVSHTDLPEERLWDRFEQYWLTLTIEGISEGFGSKPLHFD</sequence>